<keyword evidence="5" id="KW-1185">Reference proteome</keyword>
<evidence type="ECO:0000313" key="4">
    <source>
        <dbReference type="EMBL" id="AWN45922.1"/>
    </source>
</evidence>
<dbReference type="Proteomes" id="UP000245444">
    <property type="component" value="Chromosome"/>
</dbReference>
<evidence type="ECO:0000313" key="5">
    <source>
        <dbReference type="Proteomes" id="UP000245444"/>
    </source>
</evidence>
<dbReference type="OrthoDB" id="9811471at2"/>
<accession>A0A2U8WL55</accession>
<evidence type="ECO:0000256" key="2">
    <source>
        <dbReference type="ARBA" id="ARBA00021874"/>
    </source>
</evidence>
<comment type="function">
    <text evidence="1">Hydrolyzes indole-3-acetamide (IAM) into indole-3-acetic acid (IAA).</text>
</comment>
<feature type="domain" description="Amidase" evidence="3">
    <location>
        <begin position="28"/>
        <end position="444"/>
    </location>
</feature>
<dbReference type="PANTHER" id="PTHR11895:SF176">
    <property type="entry name" value="AMIDASE AMID-RELATED"/>
    <property type="match status" value="1"/>
</dbReference>
<organism evidence="4 5">
    <name type="scientific">Methylobacterium terrae</name>
    <dbReference type="NCBI Taxonomy" id="2202827"/>
    <lineage>
        <taxon>Bacteria</taxon>
        <taxon>Pseudomonadati</taxon>
        <taxon>Pseudomonadota</taxon>
        <taxon>Alphaproteobacteria</taxon>
        <taxon>Hyphomicrobiales</taxon>
        <taxon>Methylobacteriaceae</taxon>
        <taxon>Methylobacterium</taxon>
    </lineage>
</organism>
<dbReference type="InterPro" id="IPR023631">
    <property type="entry name" value="Amidase_dom"/>
</dbReference>
<evidence type="ECO:0000259" key="3">
    <source>
        <dbReference type="Pfam" id="PF01425"/>
    </source>
</evidence>
<dbReference type="GO" id="GO:0003824">
    <property type="term" value="F:catalytic activity"/>
    <property type="evidence" value="ECO:0007669"/>
    <property type="project" value="InterPro"/>
</dbReference>
<dbReference type="InterPro" id="IPR000120">
    <property type="entry name" value="Amidase"/>
</dbReference>
<dbReference type="InterPro" id="IPR036928">
    <property type="entry name" value="AS_sf"/>
</dbReference>
<gene>
    <name evidence="4" type="ORF">DK419_05970</name>
</gene>
<evidence type="ECO:0000256" key="1">
    <source>
        <dbReference type="ARBA" id="ARBA00003871"/>
    </source>
</evidence>
<name>A0A2U8WL55_9HYPH</name>
<reference evidence="4 5" key="1">
    <citation type="submission" date="2018-05" db="EMBL/GenBank/DDBJ databases">
        <title>Complete Genome Sequence of Methylobacterium sp. 17Sr1-28.</title>
        <authorList>
            <person name="Srinivasan S."/>
        </authorList>
    </citation>
    <scope>NUCLEOTIDE SEQUENCE [LARGE SCALE GENOMIC DNA]</scope>
    <source>
        <strain evidence="4 5">17Sr1-28</strain>
    </source>
</reference>
<dbReference type="EMBL" id="CP029553">
    <property type="protein sequence ID" value="AWN45922.1"/>
    <property type="molecule type" value="Genomic_DNA"/>
</dbReference>
<dbReference type="InterPro" id="IPR020556">
    <property type="entry name" value="Amidase_CS"/>
</dbReference>
<dbReference type="Gene3D" id="3.90.1300.10">
    <property type="entry name" value="Amidase signature (AS) domain"/>
    <property type="match status" value="1"/>
</dbReference>
<dbReference type="Pfam" id="PF01425">
    <property type="entry name" value="Amidase"/>
    <property type="match status" value="1"/>
</dbReference>
<proteinExistence type="predicted"/>
<protein>
    <recommendedName>
        <fullName evidence="2">Indoleacetamide hydrolase</fullName>
    </recommendedName>
</protein>
<dbReference type="SUPFAM" id="SSF75304">
    <property type="entry name" value="Amidase signature (AS) enzymes"/>
    <property type="match status" value="1"/>
</dbReference>
<dbReference type="PANTHER" id="PTHR11895">
    <property type="entry name" value="TRANSAMIDASE"/>
    <property type="match status" value="1"/>
</dbReference>
<dbReference type="KEGG" id="mtea:DK419_05970"/>
<dbReference type="AlphaFoldDB" id="A0A2U8WL55"/>
<sequence length="464" mass="49229">MPIVTDPVDLPAHALARAIATRALSPVEAVEAHLARIARLDPTLRAFVEVYADDARLAAEGADRMIRAGHAVGPLHGVPVALKDLIDLEGRVTTGGSAHFRERRATETATIARRMLAQGMIVLGKTHTVEFAYGGWGTNQHMGTPLNPWDLATPRTPGGSSSGSGVAVAARMAPWAIGTDTGGSVRLPASFCGLTGLKVTVGRVSTAGIVPLSTTLDTPGPMARNVEDVALLYTILSGADPRDPNTRGITPEDPMPVLHRGVRGLRLARMPASEREGVSSEMLAAYDASLDQLARLGAEIVAVDLPFRFVDLVTASAIVTAECYFHNGALSEDRALPLDEDVRLRTLAGAGVSAQDYLRTRRMQQEMKAAYARAMDGIDAILTPTTETAAIPLEAVDQGVLPSRFTRFGNLLELCALALPNGFTADGLPLSLQIVCRGYDEATALRIGQAYQGATEWHLRAPSL</sequence>
<dbReference type="PROSITE" id="PS00571">
    <property type="entry name" value="AMIDASES"/>
    <property type="match status" value="1"/>
</dbReference>